<dbReference type="RefSeq" id="WP_171265584.1">
    <property type="nucleotide sequence ID" value="NZ_CP089038.1"/>
</dbReference>
<evidence type="ECO:0000313" key="1">
    <source>
        <dbReference type="EMBL" id="AXK00282.1"/>
    </source>
</evidence>
<geneLocation type="plasmid" evidence="1">
    <name>pRIVM0002_IMP-4_171109_B03</name>
</geneLocation>
<keyword evidence="1" id="KW-0614">Plasmid</keyword>
<evidence type="ECO:0008006" key="2">
    <source>
        <dbReference type="Google" id="ProtNLM"/>
    </source>
</evidence>
<proteinExistence type="predicted"/>
<protein>
    <recommendedName>
        <fullName evidence="2">TniQ family protein</fullName>
    </recommendedName>
</protein>
<reference evidence="1" key="1">
    <citation type="submission" date="2018-04" db="EMBL/GenBank/DDBJ databases">
        <title>Submission of carbapenemase encoding plasmids from multiple species.</title>
        <authorList>
            <person name="Witteveen S."/>
            <person name="Landman F."/>
        </authorList>
    </citation>
    <scope>NUCLEOTIDE SEQUENCE</scope>
    <source>
        <strain evidence="1">RIVM0002</strain>
        <plasmid evidence="1">pRIVM0002_IMP-4_171109_B03</plasmid>
    </source>
</reference>
<dbReference type="AlphaFoldDB" id="A0A499RGC5"/>
<dbReference type="EMBL" id="MH220285">
    <property type="protein sequence ID" value="AXK00282.1"/>
    <property type="molecule type" value="Genomic_DNA"/>
</dbReference>
<accession>A0A499RGC5</accession>
<sequence>MDKPNFNRKFLVIPIPDEDEFILSFLNRIKIANAYPSLNSVIKTIFDKKINIINIVKGNFDKSVFYKFTDLAEDDINKLCITNKNNFYIVSCLLICPYCIKQNCYVSLTGYKRNAICPTHSIPYISRCPHCNKLLDWNAEKIEICKFCKISVYSNISDYIVEYDEKISQNDIFIIYNDFLDLKGISPSRSEQYSLNNLYKGLRKSIDFLMQPDLFMIKEFRELFIRTDIRFPNCKAVRYEFFLLVLRIIRLINSISLIGLKIRESLSNIVGFELVENISNNYDKELYNFLNYYDENFGQRKVDLNVRKILNTTDDVSDLIINKYFEKSDKNNTIKLEDFIHFCKSLSRNLSFKDINDDFIFLHEFLPSKQLELLDKIFYGPTFLYNFNYEDVLLGVKIKRKDLNLVENSH</sequence>
<name>A0A499RGC5_9GAMM</name>
<organism evidence="1">
    <name type="scientific">Acinetobacter ursingii</name>
    <dbReference type="NCBI Taxonomy" id="108980"/>
    <lineage>
        <taxon>Bacteria</taxon>
        <taxon>Pseudomonadati</taxon>
        <taxon>Pseudomonadota</taxon>
        <taxon>Gammaproteobacteria</taxon>
        <taxon>Moraxellales</taxon>
        <taxon>Moraxellaceae</taxon>
        <taxon>Acinetobacter</taxon>
    </lineage>
</organism>